<dbReference type="InterPro" id="IPR017871">
    <property type="entry name" value="ABC_transporter-like_CS"/>
</dbReference>
<dbReference type="STRING" id="529505.SAMN05421761_10820"/>
<accession>A0A1N7MZJ7</accession>
<dbReference type="Proteomes" id="UP000186026">
    <property type="component" value="Unassembled WGS sequence"/>
</dbReference>
<dbReference type="InterPro" id="IPR051782">
    <property type="entry name" value="ABC_Transporter_VariousFunc"/>
</dbReference>
<dbReference type="PROSITE" id="PS00211">
    <property type="entry name" value="ABC_TRANSPORTER_1"/>
    <property type="match status" value="1"/>
</dbReference>
<sequence length="292" mass="32211">MTVKQFEMISIKELNFSYPKKPSLCEGLNLQLEEGKVIGLLGMNGAGKSTLMRLMAGLLKPVSGEVNFGIYPTFDRAVPFLNQMIFVPEKVSVPEFLSVKEYVGVYKDFYEGFDLDKLENLLVEFKIVGDQRISNLSFGQQKKLQIAIGLSTGAKLMLFDEPTNGLDIPSKSTFRKVLSGSLQEDQTMVISTHQVKDIENLVDQVIVLDEGMIKLHADLAELENEFVFSQAAKAPEGAIYVESHLLGAQYIARQFESVGDLGGSPDLELLFNAVIAGKLTGEFLSTQNQVTS</sequence>
<dbReference type="EMBL" id="FTOP01000008">
    <property type="protein sequence ID" value="SIS91537.1"/>
    <property type="molecule type" value="Genomic_DNA"/>
</dbReference>
<dbReference type="GO" id="GO:0005524">
    <property type="term" value="F:ATP binding"/>
    <property type="evidence" value="ECO:0007669"/>
    <property type="project" value="UniProtKB-KW"/>
</dbReference>
<dbReference type="OrthoDB" id="9808363at2"/>
<dbReference type="SMART" id="SM00382">
    <property type="entry name" value="AAA"/>
    <property type="match status" value="1"/>
</dbReference>
<dbReference type="Pfam" id="PF00005">
    <property type="entry name" value="ABC_tran"/>
    <property type="match status" value="1"/>
</dbReference>
<evidence type="ECO:0000256" key="3">
    <source>
        <dbReference type="ARBA" id="ARBA00022840"/>
    </source>
</evidence>
<keyword evidence="1" id="KW-0813">Transport</keyword>
<evidence type="ECO:0000259" key="4">
    <source>
        <dbReference type="PROSITE" id="PS50893"/>
    </source>
</evidence>
<keyword evidence="6" id="KW-1185">Reference proteome</keyword>
<protein>
    <submittedName>
        <fullName evidence="5">ABC-2 type transport system ATP-binding protein</fullName>
    </submittedName>
</protein>
<dbReference type="PANTHER" id="PTHR42939:SF1">
    <property type="entry name" value="ABC TRANSPORTER ATP-BINDING PROTEIN ALBC-RELATED"/>
    <property type="match status" value="1"/>
</dbReference>
<reference evidence="6" key="1">
    <citation type="submission" date="2017-01" db="EMBL/GenBank/DDBJ databases">
        <authorList>
            <person name="Varghese N."/>
            <person name="Submissions S."/>
        </authorList>
    </citation>
    <scope>NUCLEOTIDE SEQUENCE [LARGE SCALE GENOMIC DNA]</scope>
    <source>
        <strain evidence="6">DSM 46698</strain>
    </source>
</reference>
<organism evidence="5 6">
    <name type="scientific">Belliella pelovolcani</name>
    <dbReference type="NCBI Taxonomy" id="529505"/>
    <lineage>
        <taxon>Bacteria</taxon>
        <taxon>Pseudomonadati</taxon>
        <taxon>Bacteroidota</taxon>
        <taxon>Cytophagia</taxon>
        <taxon>Cytophagales</taxon>
        <taxon>Cyclobacteriaceae</taxon>
        <taxon>Belliella</taxon>
    </lineage>
</organism>
<evidence type="ECO:0000256" key="1">
    <source>
        <dbReference type="ARBA" id="ARBA00022448"/>
    </source>
</evidence>
<gene>
    <name evidence="5" type="ORF">SAMN05421761_10820</name>
</gene>
<dbReference type="InterPro" id="IPR027417">
    <property type="entry name" value="P-loop_NTPase"/>
</dbReference>
<dbReference type="InterPro" id="IPR003439">
    <property type="entry name" value="ABC_transporter-like_ATP-bd"/>
</dbReference>
<dbReference type="PANTHER" id="PTHR42939">
    <property type="entry name" value="ABC TRANSPORTER ATP-BINDING PROTEIN ALBC-RELATED"/>
    <property type="match status" value="1"/>
</dbReference>
<dbReference type="InterPro" id="IPR003593">
    <property type="entry name" value="AAA+_ATPase"/>
</dbReference>
<dbReference type="GO" id="GO:0016887">
    <property type="term" value="F:ATP hydrolysis activity"/>
    <property type="evidence" value="ECO:0007669"/>
    <property type="project" value="InterPro"/>
</dbReference>
<dbReference type="AlphaFoldDB" id="A0A1N7MZJ7"/>
<feature type="domain" description="ABC transporter" evidence="4">
    <location>
        <begin position="9"/>
        <end position="235"/>
    </location>
</feature>
<keyword evidence="3 5" id="KW-0067">ATP-binding</keyword>
<evidence type="ECO:0000313" key="5">
    <source>
        <dbReference type="EMBL" id="SIS91537.1"/>
    </source>
</evidence>
<name>A0A1N7MZJ7_9BACT</name>
<dbReference type="Gene3D" id="3.40.50.300">
    <property type="entry name" value="P-loop containing nucleotide triphosphate hydrolases"/>
    <property type="match status" value="1"/>
</dbReference>
<dbReference type="CDD" id="cd03230">
    <property type="entry name" value="ABC_DR_subfamily_A"/>
    <property type="match status" value="1"/>
</dbReference>
<dbReference type="SUPFAM" id="SSF52540">
    <property type="entry name" value="P-loop containing nucleoside triphosphate hydrolases"/>
    <property type="match status" value="1"/>
</dbReference>
<evidence type="ECO:0000313" key="6">
    <source>
        <dbReference type="Proteomes" id="UP000186026"/>
    </source>
</evidence>
<proteinExistence type="predicted"/>
<keyword evidence="2" id="KW-0547">Nucleotide-binding</keyword>
<evidence type="ECO:0000256" key="2">
    <source>
        <dbReference type="ARBA" id="ARBA00022741"/>
    </source>
</evidence>
<dbReference type="PROSITE" id="PS50893">
    <property type="entry name" value="ABC_TRANSPORTER_2"/>
    <property type="match status" value="1"/>
</dbReference>